<organism evidence="6">
    <name type="scientific">Cronobacter turicensis</name>
    <dbReference type="NCBI Taxonomy" id="413502"/>
    <lineage>
        <taxon>Bacteria</taxon>
        <taxon>Pseudomonadati</taxon>
        <taxon>Pseudomonadota</taxon>
        <taxon>Gammaproteobacteria</taxon>
        <taxon>Enterobacterales</taxon>
        <taxon>Enterobacteriaceae</taxon>
        <taxon>Cronobacter</taxon>
    </lineage>
</organism>
<keyword evidence="3" id="KW-0378">Hydrolase</keyword>
<accession>A0A2T7B4W3</accession>
<dbReference type="SUPFAM" id="SSF54001">
    <property type="entry name" value="Cysteine proteinases"/>
    <property type="match status" value="1"/>
</dbReference>
<dbReference type="InterPro" id="IPR038765">
    <property type="entry name" value="Papain-like_cys_pep_sf"/>
</dbReference>
<evidence type="ECO:0000313" key="6">
    <source>
        <dbReference type="EMBL" id="PUX22060.1"/>
    </source>
</evidence>
<dbReference type="GO" id="GO:0008234">
    <property type="term" value="F:cysteine-type peptidase activity"/>
    <property type="evidence" value="ECO:0007669"/>
    <property type="project" value="UniProtKB-KW"/>
</dbReference>
<sequence>MNKNDFIRKVNRLPWADRACSFEAVDCWGLIVLYFRHVTGIEIHQTPDYEAGRDFITCYDGDRVFWVPGNRSEGCIAVFYRGEHPDHVGVVIDGNRCLHSRGRGEGVRIDPLPVLERAFTKTEFLKYGDI</sequence>
<evidence type="ECO:0000256" key="3">
    <source>
        <dbReference type="ARBA" id="ARBA00022801"/>
    </source>
</evidence>
<gene>
    <name evidence="6" type="ORF">BS411_11085</name>
</gene>
<dbReference type="Pfam" id="PF00877">
    <property type="entry name" value="NLPC_P60"/>
    <property type="match status" value="1"/>
</dbReference>
<keyword evidence="4" id="KW-0788">Thiol protease</keyword>
<evidence type="ECO:0000256" key="2">
    <source>
        <dbReference type="ARBA" id="ARBA00022670"/>
    </source>
</evidence>
<evidence type="ECO:0000256" key="4">
    <source>
        <dbReference type="ARBA" id="ARBA00022807"/>
    </source>
</evidence>
<keyword evidence="2" id="KW-0645">Protease</keyword>
<name>A0A2T7B4W3_9ENTR</name>
<protein>
    <recommendedName>
        <fullName evidence="5">NlpC/P60 domain-containing protein</fullName>
    </recommendedName>
</protein>
<evidence type="ECO:0000256" key="1">
    <source>
        <dbReference type="ARBA" id="ARBA00007074"/>
    </source>
</evidence>
<dbReference type="InterPro" id="IPR000064">
    <property type="entry name" value="NLP_P60_dom"/>
</dbReference>
<dbReference type="GO" id="GO:0006508">
    <property type="term" value="P:proteolysis"/>
    <property type="evidence" value="ECO:0007669"/>
    <property type="project" value="UniProtKB-KW"/>
</dbReference>
<feature type="domain" description="NlpC/P60" evidence="5">
    <location>
        <begin position="1"/>
        <end position="130"/>
    </location>
</feature>
<comment type="caution">
    <text evidence="6">The sequence shown here is derived from an EMBL/GenBank/DDBJ whole genome shotgun (WGS) entry which is preliminary data.</text>
</comment>
<comment type="similarity">
    <text evidence="1">Belongs to the peptidase C40 family.</text>
</comment>
<dbReference type="OrthoDB" id="1494599at2"/>
<reference evidence="6" key="1">
    <citation type="submission" date="2016-12" db="EMBL/GenBank/DDBJ databases">
        <title>Analysis of the Molecular Diversity Among Cronobacter Species Isolated from Filth Flies Using a Pan Genomic DNA Microarray.</title>
        <authorList>
            <person name="Pava-Ripoll M."/>
            <person name="Tall B."/>
            <person name="Farber J."/>
            <person name="Fanning S."/>
            <person name="Lehner A."/>
            <person name="Stephan R."/>
            <person name="Pagotto F."/>
            <person name="Iverson C."/>
            <person name="Ziobro G."/>
            <person name="Miller A."/>
            <person name="Pearson R."/>
            <person name="Yan Q."/>
            <person name="Kim M."/>
            <person name="Jeong S."/>
            <person name="Park J."/>
            <person name="Jun S."/>
            <person name="Choi H."/>
            <person name="Chung T."/>
            <person name="Yoo Y."/>
            <person name="Park E."/>
            <person name="Hwang S."/>
            <person name="Lee B."/>
            <person name="Sathyamoorthy V."/>
            <person name="Carter L."/>
            <person name="Mammel M."/>
            <person name="Jackson S."/>
            <person name="Kothary M."/>
            <person name="Patel I."/>
            <person name="Grim C."/>
            <person name="Gopinath G."/>
            <person name="Gangiredla J."/>
            <person name="Chase H."/>
        </authorList>
    </citation>
    <scope>NUCLEOTIDE SEQUENCE [LARGE SCALE GENOMIC DNA]</scope>
    <source>
        <strain evidence="6">MOD1-Sh41s</strain>
    </source>
</reference>
<dbReference type="Gene3D" id="3.90.1720.10">
    <property type="entry name" value="endopeptidase domain like (from Nostoc punctiforme)"/>
    <property type="match status" value="1"/>
</dbReference>
<proteinExistence type="inferred from homology"/>
<dbReference type="AlphaFoldDB" id="A0A2T7B4W3"/>
<dbReference type="PROSITE" id="PS51935">
    <property type="entry name" value="NLPC_P60"/>
    <property type="match status" value="1"/>
</dbReference>
<dbReference type="EMBL" id="MSAG01000017">
    <property type="protein sequence ID" value="PUX22060.1"/>
    <property type="molecule type" value="Genomic_DNA"/>
</dbReference>
<dbReference type="RefSeq" id="WP_075198503.1">
    <property type="nucleotide sequence ID" value="NZ_CP187984.1"/>
</dbReference>
<evidence type="ECO:0000259" key="5">
    <source>
        <dbReference type="PROSITE" id="PS51935"/>
    </source>
</evidence>